<keyword evidence="2" id="KW-0732">Signal</keyword>
<name>A0A5E4MA11_9HEMI</name>
<gene>
    <name evidence="5" type="ORF">CINCED_3A017105</name>
</gene>
<proteinExistence type="inferred from homology"/>
<feature type="domain" description="GATOR1 complex protein NPRL3 C-terminal HTH" evidence="4">
    <location>
        <begin position="612"/>
        <end position="672"/>
    </location>
</feature>
<protein>
    <recommendedName>
        <fullName evidence="2">GATOR complex protein NPRL3</fullName>
    </recommendedName>
    <alternativeName>
        <fullName evidence="2">Nitrogen permease regulator 3-like protein</fullName>
    </alternativeName>
</protein>
<comment type="subcellular location">
    <subcellularLocation>
        <location evidence="2">Lysosome</location>
    </subcellularLocation>
</comment>
<evidence type="ECO:0000313" key="5">
    <source>
        <dbReference type="EMBL" id="VVC28909.1"/>
    </source>
</evidence>
<evidence type="ECO:0000256" key="2">
    <source>
        <dbReference type="RuleBase" id="RU368069"/>
    </source>
</evidence>
<evidence type="ECO:0000313" key="6">
    <source>
        <dbReference type="Proteomes" id="UP000325440"/>
    </source>
</evidence>
<dbReference type="Pfam" id="PF03666">
    <property type="entry name" value="NPR3"/>
    <property type="match status" value="1"/>
</dbReference>
<dbReference type="PANTHER" id="PTHR13153">
    <property type="entry name" value="CGTHBA PROTEIN -14 GENE PROTEIN"/>
    <property type="match status" value="1"/>
</dbReference>
<dbReference type="GO" id="GO:1904262">
    <property type="term" value="P:negative regulation of TORC1 signaling"/>
    <property type="evidence" value="ECO:0007669"/>
    <property type="project" value="TreeGrafter"/>
</dbReference>
<comment type="similarity">
    <text evidence="1 2">Belongs to the NPR3 family.</text>
</comment>
<dbReference type="InterPro" id="IPR005365">
    <property type="entry name" value="Npr3"/>
</dbReference>
<dbReference type="Pfam" id="PF24064">
    <property type="entry name" value="HTH_NPRL3"/>
    <property type="match status" value="1"/>
</dbReference>
<accession>A0A5E4MA11</accession>
<keyword evidence="6" id="KW-1185">Reference proteome</keyword>
<evidence type="ECO:0000256" key="1">
    <source>
        <dbReference type="ARBA" id="ARBA00010546"/>
    </source>
</evidence>
<comment type="function">
    <text evidence="2">As a component of the GATOR1 complex functions as an inhibitor of the amino acid-sensing branch of the TORC1 pathway.</text>
</comment>
<sequence>MSVQLEDVDEVDEEFEIEDDDDNVENEDEFDDEDDDDDDDDDDDNDNDKEEDEDVEDEYVKDEDDEVEGNEEEGDKDEDDKDDKDEEEDDDNDDDDDDDDGTSWESSDAETNPMCIYLVKNDSKGDKLLFRYPYTYFGGPQKVSCDLDKVTSFEDPEDEAKRRHQQMLSNGFIPKIPDSPQLPENAEPKHQLADYTDEVLSNLFAVKSQLCDQKFELKVDHVRFISHPLEIQTCGGDSSKPESPSNILLNVVFALDAFARRQIADCYHNLSKAIGVALRHEENRCGYLSNQIKEMVYIHDTMTTGSDCSIDLDASYDHDPHFEKICKTCTLAKDIKKVFDEVTTTGVVNLKVNNWIEVSFCLPHKVHNFYKDRQLFDPASINTCLKQIRPYHGILLMCDRRELLDKLPQDTSPSMIRLINMYSPVKSLQTLSADADLTLAQVFSIAGHLIYWGNAIIIFPLCETNLYAIAPNVPTTRNNKLAREFAEKFPGYNLLKVMSEYSFPTALEYKMGLYDDKSSEAITVRILIWLLQHKILQQYHTYIYFMPSSKGLPFIKHLECNNSSQSEEENNDHQSEEPMAALTLSENWWKYSGDYSSSMSCAEEMYLSLDLNEQYALMNIPASANPDDFRLLMRLLKQGYLSGEHHIEEIMYLENIRRMELYLLLEKFKDVLLLVEMEDPTLQHFYSHT</sequence>
<dbReference type="InterPro" id="IPR056603">
    <property type="entry name" value="HTH_NPRL3"/>
</dbReference>
<evidence type="ECO:0000256" key="3">
    <source>
        <dbReference type="SAM" id="MobiDB-lite"/>
    </source>
</evidence>
<dbReference type="GO" id="GO:0038202">
    <property type="term" value="P:TORC1 signaling"/>
    <property type="evidence" value="ECO:0007669"/>
    <property type="project" value="TreeGrafter"/>
</dbReference>
<evidence type="ECO:0000259" key="4">
    <source>
        <dbReference type="Pfam" id="PF24064"/>
    </source>
</evidence>
<dbReference type="PANTHER" id="PTHR13153:SF5">
    <property type="entry name" value="GATOR COMPLEX PROTEIN NPRL3"/>
    <property type="match status" value="1"/>
</dbReference>
<dbReference type="EMBL" id="CABPRJ010000485">
    <property type="protein sequence ID" value="VVC28909.1"/>
    <property type="molecule type" value="Genomic_DNA"/>
</dbReference>
<dbReference type="Proteomes" id="UP000325440">
    <property type="component" value="Unassembled WGS sequence"/>
</dbReference>
<dbReference type="AlphaFoldDB" id="A0A5E4MA11"/>
<dbReference type="GO" id="GO:1990130">
    <property type="term" value="C:GATOR1 complex"/>
    <property type="evidence" value="ECO:0007669"/>
    <property type="project" value="UniProtKB-UniRule"/>
</dbReference>
<feature type="region of interest" description="Disordered" evidence="3">
    <location>
        <begin position="1"/>
        <end position="109"/>
    </location>
</feature>
<keyword evidence="2" id="KW-0458">Lysosome</keyword>
<organism evidence="5 6">
    <name type="scientific">Cinara cedri</name>
    <dbReference type="NCBI Taxonomy" id="506608"/>
    <lineage>
        <taxon>Eukaryota</taxon>
        <taxon>Metazoa</taxon>
        <taxon>Ecdysozoa</taxon>
        <taxon>Arthropoda</taxon>
        <taxon>Hexapoda</taxon>
        <taxon>Insecta</taxon>
        <taxon>Pterygota</taxon>
        <taxon>Neoptera</taxon>
        <taxon>Paraneoptera</taxon>
        <taxon>Hemiptera</taxon>
        <taxon>Sternorrhyncha</taxon>
        <taxon>Aphidomorpha</taxon>
        <taxon>Aphidoidea</taxon>
        <taxon>Aphididae</taxon>
        <taxon>Lachninae</taxon>
        <taxon>Cinara</taxon>
    </lineage>
</organism>
<dbReference type="GO" id="GO:0034198">
    <property type="term" value="P:cellular response to amino acid starvation"/>
    <property type="evidence" value="ECO:0007669"/>
    <property type="project" value="UniProtKB-UniRule"/>
</dbReference>
<dbReference type="GO" id="GO:0010508">
    <property type="term" value="P:positive regulation of autophagy"/>
    <property type="evidence" value="ECO:0007669"/>
    <property type="project" value="TreeGrafter"/>
</dbReference>
<dbReference type="OrthoDB" id="18648at2759"/>
<dbReference type="GO" id="GO:0005764">
    <property type="term" value="C:lysosome"/>
    <property type="evidence" value="ECO:0007669"/>
    <property type="project" value="UniProtKB-SubCell"/>
</dbReference>
<feature type="compositionally biased region" description="Acidic residues" evidence="3">
    <location>
        <begin position="1"/>
        <end position="102"/>
    </location>
</feature>
<reference evidence="5 6" key="1">
    <citation type="submission" date="2019-08" db="EMBL/GenBank/DDBJ databases">
        <authorList>
            <person name="Alioto T."/>
            <person name="Alioto T."/>
            <person name="Gomez Garrido J."/>
        </authorList>
    </citation>
    <scope>NUCLEOTIDE SEQUENCE [LARGE SCALE GENOMIC DNA]</scope>
</reference>